<evidence type="ECO:0000256" key="2">
    <source>
        <dbReference type="ARBA" id="ARBA00022553"/>
    </source>
</evidence>
<feature type="modified residue" description="4-aspartylphosphate" evidence="3">
    <location>
        <position position="54"/>
    </location>
</feature>
<dbReference type="InterPro" id="IPR050595">
    <property type="entry name" value="Bact_response_regulator"/>
</dbReference>
<keyword evidence="6" id="KW-1185">Reference proteome</keyword>
<evidence type="ECO:0000313" key="5">
    <source>
        <dbReference type="EMBL" id="GGA68011.1"/>
    </source>
</evidence>
<dbReference type="Gene3D" id="3.40.50.2300">
    <property type="match status" value="1"/>
</dbReference>
<dbReference type="CDD" id="cd17593">
    <property type="entry name" value="REC_CheC-like"/>
    <property type="match status" value="1"/>
</dbReference>
<dbReference type="RefSeq" id="WP_087507093.1">
    <property type="nucleotide sequence ID" value="NZ_BMDX01000002.1"/>
</dbReference>
<sequence>MVKTVLICDDSALARKQLHRSLPTGWGVEVLFAKDGQEGATLCQTQQIDLMFLDLTMPVMDGYQVLEALQHYSERPDIVVVSGDIQAKALERVTALGAAEFLRKPASKAELQHILERHGWYTGQGKPESGAKIAELEVSEMDAYRELANVAMGRAGGLMAEILNLFVKLPIPNVNVLESSELHMALQAVDEYSTLSAVCQGFIGDGISGEAFLLFDDTRFDDMSALLGHDDYADNQGEIEVLMDLSNILIGACLKGIADMLHVHFSQGHPVVLGQHCQVNDLIAANQNRWQKNLAIEINYKVETHDINCDLLLVFTEESLPVLRENIKYMLEES</sequence>
<protein>
    <submittedName>
        <fullName evidence="5">Response regulator</fullName>
    </submittedName>
</protein>
<dbReference type="SUPFAM" id="SSF103039">
    <property type="entry name" value="CheC-like"/>
    <property type="match status" value="1"/>
</dbReference>
<dbReference type="PANTHER" id="PTHR44591:SF24">
    <property type="entry name" value="PROTEIN-GLUTAMATE METHYLESTERASE_PROTEIN-GLUTAMINE GLUTAMINASE 1"/>
    <property type="match status" value="1"/>
</dbReference>
<dbReference type="InterPro" id="IPR028976">
    <property type="entry name" value="CheC-like_sf"/>
</dbReference>
<dbReference type="CDD" id="cd17910">
    <property type="entry name" value="CheC_ClassII"/>
    <property type="match status" value="1"/>
</dbReference>
<dbReference type="PROSITE" id="PS50110">
    <property type="entry name" value="RESPONSE_REGULATORY"/>
    <property type="match status" value="1"/>
</dbReference>
<dbReference type="Gene3D" id="3.40.1550.10">
    <property type="entry name" value="CheC-like"/>
    <property type="match status" value="1"/>
</dbReference>
<feature type="domain" description="Response regulatory" evidence="4">
    <location>
        <begin position="4"/>
        <end position="119"/>
    </location>
</feature>
<evidence type="ECO:0000256" key="1">
    <source>
        <dbReference type="ARBA" id="ARBA00022500"/>
    </source>
</evidence>
<comment type="caution">
    <text evidence="5">The sequence shown here is derived from an EMBL/GenBank/DDBJ whole genome shotgun (WGS) entry which is preliminary data.</text>
</comment>
<organism evidence="5 6">
    <name type="scientific">Neiella marina</name>
    <dbReference type="NCBI Taxonomy" id="508461"/>
    <lineage>
        <taxon>Bacteria</taxon>
        <taxon>Pseudomonadati</taxon>
        <taxon>Pseudomonadota</taxon>
        <taxon>Gammaproteobacteria</taxon>
        <taxon>Alteromonadales</taxon>
        <taxon>Echinimonadaceae</taxon>
        <taxon>Neiella</taxon>
    </lineage>
</organism>
<evidence type="ECO:0000256" key="3">
    <source>
        <dbReference type="PROSITE-ProRule" id="PRU00169"/>
    </source>
</evidence>
<dbReference type="InterPro" id="IPR001789">
    <property type="entry name" value="Sig_transdc_resp-reg_receiver"/>
</dbReference>
<name>A0A8J2U2S2_9GAMM</name>
<dbReference type="InterPro" id="IPR011006">
    <property type="entry name" value="CheY-like_superfamily"/>
</dbReference>
<dbReference type="Pfam" id="PF00072">
    <property type="entry name" value="Response_reg"/>
    <property type="match status" value="1"/>
</dbReference>
<reference evidence="6" key="1">
    <citation type="journal article" date="2019" name="Int. J. Syst. Evol. Microbiol.">
        <title>The Global Catalogue of Microorganisms (GCM) 10K type strain sequencing project: providing services to taxonomists for standard genome sequencing and annotation.</title>
        <authorList>
            <consortium name="The Broad Institute Genomics Platform"/>
            <consortium name="The Broad Institute Genome Sequencing Center for Infectious Disease"/>
            <person name="Wu L."/>
            <person name="Ma J."/>
        </authorList>
    </citation>
    <scope>NUCLEOTIDE SEQUENCE [LARGE SCALE GENOMIC DNA]</scope>
    <source>
        <strain evidence="6">CGMCC 1.10130</strain>
    </source>
</reference>
<dbReference type="PANTHER" id="PTHR44591">
    <property type="entry name" value="STRESS RESPONSE REGULATOR PROTEIN 1"/>
    <property type="match status" value="1"/>
</dbReference>
<dbReference type="GO" id="GO:0006935">
    <property type="term" value="P:chemotaxis"/>
    <property type="evidence" value="ECO:0007669"/>
    <property type="project" value="UniProtKB-KW"/>
</dbReference>
<keyword evidence="2 3" id="KW-0597">Phosphoprotein</keyword>
<dbReference type="OrthoDB" id="281471at2"/>
<keyword evidence="1" id="KW-0145">Chemotaxis</keyword>
<dbReference type="GO" id="GO:0000160">
    <property type="term" value="P:phosphorelay signal transduction system"/>
    <property type="evidence" value="ECO:0007669"/>
    <property type="project" value="InterPro"/>
</dbReference>
<dbReference type="SMART" id="SM00448">
    <property type="entry name" value="REC"/>
    <property type="match status" value="1"/>
</dbReference>
<evidence type="ECO:0000259" key="4">
    <source>
        <dbReference type="PROSITE" id="PS50110"/>
    </source>
</evidence>
<dbReference type="Proteomes" id="UP000619743">
    <property type="component" value="Unassembled WGS sequence"/>
</dbReference>
<evidence type="ECO:0000313" key="6">
    <source>
        <dbReference type="Proteomes" id="UP000619743"/>
    </source>
</evidence>
<accession>A0A8J2U2S2</accession>
<dbReference type="EMBL" id="BMDX01000002">
    <property type="protein sequence ID" value="GGA68011.1"/>
    <property type="molecule type" value="Genomic_DNA"/>
</dbReference>
<dbReference type="AlphaFoldDB" id="A0A8J2U2S2"/>
<proteinExistence type="predicted"/>
<gene>
    <name evidence="5" type="primary">cheC</name>
    <name evidence="5" type="ORF">GCM10011369_07160</name>
</gene>
<dbReference type="SUPFAM" id="SSF52172">
    <property type="entry name" value="CheY-like"/>
    <property type="match status" value="1"/>
</dbReference>